<dbReference type="EMBL" id="CBLX010000012">
    <property type="protein sequence ID" value="CDG39787.1"/>
    <property type="molecule type" value="Genomic_DNA"/>
</dbReference>
<evidence type="ECO:0000313" key="1">
    <source>
        <dbReference type="EMBL" id="CDG39787.1"/>
    </source>
</evidence>
<sequence>MTQISDNRCTPLTIMEMRHNTLDIAHQWKFRDRTMMTSSG</sequence>
<organism evidence="1 2">
    <name type="scientific">Asaia bogorensis</name>
    <dbReference type="NCBI Taxonomy" id="91915"/>
    <lineage>
        <taxon>Bacteria</taxon>
        <taxon>Pseudomonadati</taxon>
        <taxon>Pseudomonadota</taxon>
        <taxon>Alphaproteobacteria</taxon>
        <taxon>Acetobacterales</taxon>
        <taxon>Acetobacteraceae</taxon>
        <taxon>Asaia</taxon>
    </lineage>
</organism>
<reference evidence="1 2" key="1">
    <citation type="journal article" date="2014" name="Genome Biol. Evol.">
        <title>Acetic acid bacteria genomes reveal functional traits for adaptation to life in insect guts.</title>
        <authorList>
            <person name="Chouaia B."/>
            <person name="Gaiarsa S."/>
            <person name="Crotti E."/>
            <person name="Comandatore F."/>
            <person name="Degli Esposti M."/>
            <person name="Ricci I."/>
            <person name="Alma A."/>
            <person name="Favia G."/>
            <person name="Bandi C."/>
            <person name="Daffonchio D."/>
        </authorList>
    </citation>
    <scope>NUCLEOTIDE SEQUENCE [LARGE SCALE GENOMIC DNA]</scope>
    <source>
        <strain evidence="1 2">SF2.1</strain>
    </source>
</reference>
<name>A0A060QKV5_9PROT</name>
<evidence type="ECO:0000313" key="2">
    <source>
        <dbReference type="Proteomes" id="UP000027583"/>
    </source>
</evidence>
<reference evidence="1 2" key="2">
    <citation type="journal article" date="2014" name="PLoS ONE">
        <title>Evolution of mitochondria reconstructed from the energy metabolism of living bacteria.</title>
        <authorList>
            <person name="Degli Esposti M."/>
            <person name="Chouaia B."/>
            <person name="Comandatore F."/>
            <person name="Crotti E."/>
            <person name="Sassera D."/>
            <person name="Lievens P.M."/>
            <person name="Daffonchio D."/>
            <person name="Bandi C."/>
        </authorList>
    </citation>
    <scope>NUCLEOTIDE SEQUENCE [LARGE SCALE GENOMIC DNA]</scope>
    <source>
        <strain evidence="1 2">SF2.1</strain>
    </source>
</reference>
<protein>
    <submittedName>
        <fullName evidence="1">Uncharacterized protein</fullName>
    </submittedName>
</protein>
<dbReference type="AlphaFoldDB" id="A0A060QKV5"/>
<proteinExistence type="predicted"/>
<accession>A0A060QKV5</accession>
<comment type="caution">
    <text evidence="1">The sequence shown here is derived from an EMBL/GenBank/DDBJ whole genome shotgun (WGS) entry which is preliminary data.</text>
</comment>
<dbReference type="Proteomes" id="UP000027583">
    <property type="component" value="Unassembled WGS sequence"/>
</dbReference>
<gene>
    <name evidence="1" type="ORF">ASAP_1742</name>
</gene>